<feature type="non-terminal residue" evidence="1">
    <location>
        <position position="1"/>
    </location>
</feature>
<evidence type="ECO:0000313" key="1">
    <source>
        <dbReference type="EMBL" id="KKN04651.1"/>
    </source>
</evidence>
<gene>
    <name evidence="1" type="ORF">LCGC14_1095190</name>
</gene>
<accession>A0A0F9PU94</accession>
<organism evidence="1">
    <name type="scientific">marine sediment metagenome</name>
    <dbReference type="NCBI Taxonomy" id="412755"/>
    <lineage>
        <taxon>unclassified sequences</taxon>
        <taxon>metagenomes</taxon>
        <taxon>ecological metagenomes</taxon>
    </lineage>
</organism>
<reference evidence="1" key="1">
    <citation type="journal article" date="2015" name="Nature">
        <title>Complex archaea that bridge the gap between prokaryotes and eukaryotes.</title>
        <authorList>
            <person name="Spang A."/>
            <person name="Saw J.H."/>
            <person name="Jorgensen S.L."/>
            <person name="Zaremba-Niedzwiedzka K."/>
            <person name="Martijn J."/>
            <person name="Lind A.E."/>
            <person name="van Eijk R."/>
            <person name="Schleper C."/>
            <person name="Guy L."/>
            <person name="Ettema T.J."/>
        </authorList>
    </citation>
    <scope>NUCLEOTIDE SEQUENCE</scope>
</reference>
<dbReference type="EMBL" id="LAZR01004892">
    <property type="protein sequence ID" value="KKN04651.1"/>
    <property type="molecule type" value="Genomic_DNA"/>
</dbReference>
<name>A0A0F9PU94_9ZZZZ</name>
<sequence>PEAILSGMSASAFLSKIKFTTGGYQRQRFLADWRSVAGIEARKDAFKFVRRDRRPPMSALADVEWELESEYMYKTRVFVRTSAGEPLQERFVNIPSDRQLTPGEIEQEVEARWDDKWKYEGESLERVQATAGYHRVEFG</sequence>
<proteinExistence type="predicted"/>
<comment type="caution">
    <text evidence="1">The sequence shown here is derived from an EMBL/GenBank/DDBJ whole genome shotgun (WGS) entry which is preliminary data.</text>
</comment>
<dbReference type="AlphaFoldDB" id="A0A0F9PU94"/>
<protein>
    <submittedName>
        <fullName evidence="1">Uncharacterized protein</fullName>
    </submittedName>
</protein>